<dbReference type="SUPFAM" id="SSF53474">
    <property type="entry name" value="alpha/beta-Hydrolases"/>
    <property type="match status" value="1"/>
</dbReference>
<dbReference type="EMBL" id="JAPKFM010000005">
    <property type="protein sequence ID" value="MCX2963808.1"/>
    <property type="molecule type" value="Genomic_DNA"/>
</dbReference>
<feature type="domain" description="AB hydrolase-1" evidence="4">
    <location>
        <begin position="94"/>
        <end position="487"/>
    </location>
</feature>
<dbReference type="InterPro" id="IPR051601">
    <property type="entry name" value="Serine_prot/Carboxylest_S33"/>
</dbReference>
<dbReference type="GO" id="GO:0016787">
    <property type="term" value="F:hydrolase activity"/>
    <property type="evidence" value="ECO:0007669"/>
    <property type="project" value="UniProtKB-KW"/>
</dbReference>
<dbReference type="InterPro" id="IPR000073">
    <property type="entry name" value="AB_hydrolase_1"/>
</dbReference>
<dbReference type="RefSeq" id="WP_266060919.1">
    <property type="nucleotide sequence ID" value="NZ_JAPKFM010000005.1"/>
</dbReference>
<dbReference type="Proteomes" id="UP001143347">
    <property type="component" value="Unassembled WGS sequence"/>
</dbReference>
<dbReference type="PANTHER" id="PTHR43248">
    <property type="entry name" value="2-SUCCINYL-6-HYDROXY-2,4-CYCLOHEXADIENE-1-CARBOXYLATE SYNTHASE"/>
    <property type="match status" value="1"/>
</dbReference>
<dbReference type="InterPro" id="IPR029058">
    <property type="entry name" value="AB_hydrolase_fold"/>
</dbReference>
<protein>
    <submittedName>
        <fullName evidence="5">Alpha/beta fold hydrolase</fullName>
    </submittedName>
</protein>
<evidence type="ECO:0000256" key="2">
    <source>
        <dbReference type="ARBA" id="ARBA00022729"/>
    </source>
</evidence>
<comment type="caution">
    <text evidence="5">The sequence shown here is derived from an EMBL/GenBank/DDBJ whole genome shotgun (WGS) entry which is preliminary data.</text>
</comment>
<dbReference type="Pfam" id="PF00561">
    <property type="entry name" value="Abhydrolase_1"/>
    <property type="match status" value="1"/>
</dbReference>
<evidence type="ECO:0000256" key="3">
    <source>
        <dbReference type="ARBA" id="ARBA00022801"/>
    </source>
</evidence>
<keyword evidence="6" id="KW-1185">Reference proteome</keyword>
<evidence type="ECO:0000313" key="6">
    <source>
        <dbReference type="Proteomes" id="UP001143347"/>
    </source>
</evidence>
<accession>A0A9X3I3N1</accession>
<proteinExistence type="inferred from homology"/>
<dbReference type="Gene3D" id="3.40.50.1820">
    <property type="entry name" value="alpha/beta hydrolase"/>
    <property type="match status" value="1"/>
</dbReference>
<name>A0A9X3I3N1_9ACTN</name>
<sequence length="511" mass="53257">MASSGTLPRRAGLLVLLVLVTVVSGCRVNPADAEIDWRPCGPEFAVAAGAVPGMLAGRVSCGWVEVPLDPTDTGRGTVDLAVARISAAGPSNGTVVIDPGGPGASGVGHLVGAAAALASQPIAATHDLVAVDARGVGASRPSLRCRTDAERDAERAMDFGDRSTTGVRRIESYRRSIAQRCANRIGTQFLTRVGTDFVAADLDRVRQLLGVEEISFLGHSYGTRLGFAYAQRYPDRLHAMVLDGVVDPTQDPDDATVEQMAGFQAAFDAFAADCVARAGCPLGDRADRAVEVYRGLVGPLVTRPVPAGDRSLTAGDAESGTIFALYQRSRWGDLRRALGSLERADGTPMVQLADAYEGRGHDGRYGPMQDAFLAISCADEPPLDAGADPGELDRRMRIAAPFLDDGRGTGRGPVSICELLPPPARSPAEPGADPASVAWPATAPTPLVVATTGDPATPYRTAMSVANRIGAQTVTVVGADHTAVFVGDRCVDEAVDSYLADPTNSSRSLTC</sequence>
<comment type="similarity">
    <text evidence="1">Belongs to the peptidase S33 family.</text>
</comment>
<gene>
    <name evidence="5" type="ORF">OSB52_06840</name>
</gene>
<keyword evidence="3 5" id="KW-0378">Hydrolase</keyword>
<evidence type="ECO:0000256" key="1">
    <source>
        <dbReference type="ARBA" id="ARBA00010088"/>
    </source>
</evidence>
<organism evidence="5 6">
    <name type="scientific">Gordonia aquimaris</name>
    <dbReference type="NCBI Taxonomy" id="2984863"/>
    <lineage>
        <taxon>Bacteria</taxon>
        <taxon>Bacillati</taxon>
        <taxon>Actinomycetota</taxon>
        <taxon>Actinomycetes</taxon>
        <taxon>Mycobacteriales</taxon>
        <taxon>Gordoniaceae</taxon>
        <taxon>Gordonia</taxon>
    </lineage>
</organism>
<dbReference type="AlphaFoldDB" id="A0A9X3I3N1"/>
<evidence type="ECO:0000313" key="5">
    <source>
        <dbReference type="EMBL" id="MCX2963808.1"/>
    </source>
</evidence>
<keyword evidence="2" id="KW-0732">Signal</keyword>
<reference evidence="5" key="1">
    <citation type="submission" date="2022-10" db="EMBL/GenBank/DDBJ databases">
        <title>WGS of marine actinomycetes from Thailand.</title>
        <authorList>
            <person name="Thawai C."/>
        </authorList>
    </citation>
    <scope>NUCLEOTIDE SEQUENCE</scope>
    <source>
        <strain evidence="5">SW21</strain>
    </source>
</reference>
<evidence type="ECO:0000259" key="4">
    <source>
        <dbReference type="Pfam" id="PF00561"/>
    </source>
</evidence>
<dbReference type="PANTHER" id="PTHR43248:SF29">
    <property type="entry name" value="TRIPEPTIDYL AMINOPEPTIDASE"/>
    <property type="match status" value="1"/>
</dbReference>